<dbReference type="PROSITE" id="PS00498">
    <property type="entry name" value="TYROSINASE_2"/>
    <property type="match status" value="1"/>
</dbReference>
<feature type="domain" description="ShKT" evidence="5">
    <location>
        <begin position="835"/>
        <end position="869"/>
    </location>
</feature>
<sequence length="927" mass="99327">MIRFFLLLLVLPQIVFAGYEDGTPEEGLDVGQSPKPATSPQSPGPPAGRPSGQPPATRPLPVQPQVVRPAPSPSTPVRAPVGNPAPPAQSPAVRPAPTQPAYVRPPVSNPAPPSVPPVVRPALPPTPPVRPPVSNPAPPSASPVVRPALSPTPPVRPPVTNPAPPSASPVVRPVLPPTPPNQPSVTNPASAVQPPAVRPAPSQPPPMGNPAPSAQPSVVQPAPSPPTPVRAPVGNPTPPVKPPVVQPVPTQPAPVRPSVSNPAPPSPSPVVRPALPPTPPVRPPVDNSAPPAQPTAVRPAPSQPPPVGNPPPSAQPPAVQPAPLPSPPVRPPVGNPATLSVRPPPTQLPPVVPTPNGQPPLVSAPIQPPMGNGTMPDGIGQAPPSNPAFEACIQSNPTVFCEQIIWWDKNSREQEAVLLSPPGFVAASPFASTLQAADVFSEPTERNQCLSIQCICQFARGRFSNNRCILPDGQVYGKANRKELRMMTDDERSRFRNAMWAIRTTQYLTLSRIHSSYVTSPAAHSGPAFLPWHREFIKRLEIALRQYDPTVSLPYWDSTVDARLDDPKASVFWDDELMGSTDGRGTVNSGLFAYWQAHLDHTTERFLGAQPNSRPTAQDSLTAVNQLTAANQVLAYSAASNSCPRNSFPTRNAVEFIHASNHVWIGGDMRVTTQATNDPVFYMHHCMIDNIWETWRLARQSRSQRQNDYPTDNIYCSSQSHFSRSIMVPFSPMVNIDGLTNDYTDNLYSYAPRPSCSRFNRDCGSRYLFCHGTQFVCVSRIRAPFACDPNRYGGVDPCYGQCVRGRCVAPPRAASGPPVGSAPPQEVPVEQDESCYNQNPCCASWAARGGCEQDPTRMRLVCPASCQACTPRNPIADDCTDRHPLCADYVASGRCTSSSNFMAENCRRSCNLCSTPRSAGCATRRLL</sequence>
<dbReference type="Gene3D" id="1.10.1280.10">
    <property type="entry name" value="Di-copper center containing domain from catechol oxidase"/>
    <property type="match status" value="1"/>
</dbReference>
<dbReference type="PRINTS" id="PR00092">
    <property type="entry name" value="TYROSINASE"/>
</dbReference>
<evidence type="ECO:0000256" key="2">
    <source>
        <dbReference type="PROSITE-ProRule" id="PRU01005"/>
    </source>
</evidence>
<feature type="compositionally biased region" description="Pro residues" evidence="3">
    <location>
        <begin position="42"/>
        <end position="62"/>
    </location>
</feature>
<dbReference type="InterPro" id="IPR002227">
    <property type="entry name" value="Tyrosinase_Cu-bd"/>
</dbReference>
<proteinExistence type="predicted"/>
<accession>A0AAN8FST8</accession>
<feature type="compositionally biased region" description="Pro residues" evidence="3">
    <location>
        <begin position="107"/>
        <end position="141"/>
    </location>
</feature>
<feature type="disulfide bond" evidence="2">
    <location>
        <begin position="835"/>
        <end position="869"/>
    </location>
</feature>
<protein>
    <submittedName>
        <fullName evidence="6">ShKT domain-containing protein</fullName>
    </submittedName>
</protein>
<evidence type="ECO:0000313" key="6">
    <source>
        <dbReference type="EMBL" id="KAK5983325.1"/>
    </source>
</evidence>
<evidence type="ECO:0000256" key="3">
    <source>
        <dbReference type="SAM" id="MobiDB-lite"/>
    </source>
</evidence>
<dbReference type="InterPro" id="IPR003582">
    <property type="entry name" value="ShKT_dom"/>
</dbReference>
<dbReference type="PRINTS" id="PR01217">
    <property type="entry name" value="PRICHEXTENSN"/>
</dbReference>
<feature type="compositionally biased region" description="Pro residues" evidence="3">
    <location>
        <begin position="222"/>
        <end position="255"/>
    </location>
</feature>
<feature type="region of interest" description="Disordered" evidence="3">
    <location>
        <begin position="24"/>
        <end position="360"/>
    </location>
</feature>
<feature type="chain" id="PRO_5043032754" evidence="4">
    <location>
        <begin position="18"/>
        <end position="927"/>
    </location>
</feature>
<evidence type="ECO:0000313" key="7">
    <source>
        <dbReference type="Proteomes" id="UP001331761"/>
    </source>
</evidence>
<dbReference type="InterPro" id="IPR008922">
    <property type="entry name" value="Di-copper_centre_dom_sf"/>
</dbReference>
<dbReference type="Proteomes" id="UP001331761">
    <property type="component" value="Unassembled WGS sequence"/>
</dbReference>
<feature type="domain" description="ShKT" evidence="5">
    <location>
        <begin position="879"/>
        <end position="913"/>
    </location>
</feature>
<keyword evidence="1" id="KW-0479">Metal-binding</keyword>
<reference evidence="6 7" key="1">
    <citation type="submission" date="2019-10" db="EMBL/GenBank/DDBJ databases">
        <title>Assembly and Annotation for the nematode Trichostrongylus colubriformis.</title>
        <authorList>
            <person name="Martin J."/>
        </authorList>
    </citation>
    <scope>NUCLEOTIDE SEQUENCE [LARGE SCALE GENOMIC DNA]</scope>
    <source>
        <strain evidence="6">G859</strain>
        <tissue evidence="6">Whole worm</tissue>
    </source>
</reference>
<comment type="caution">
    <text evidence="6">The sequence shown here is derived from an EMBL/GenBank/DDBJ whole genome shotgun (WGS) entry which is preliminary data.</text>
</comment>
<feature type="compositionally biased region" description="Pro residues" evidence="3">
    <location>
        <begin position="301"/>
        <end position="334"/>
    </location>
</feature>
<keyword evidence="7" id="KW-1185">Reference proteome</keyword>
<feature type="compositionally biased region" description="Low complexity" evidence="3">
    <location>
        <begin position="183"/>
        <end position="195"/>
    </location>
</feature>
<dbReference type="Pfam" id="PF01549">
    <property type="entry name" value="ShK"/>
    <property type="match status" value="2"/>
</dbReference>
<name>A0AAN8FST8_TRICO</name>
<feature type="signal peptide" evidence="4">
    <location>
        <begin position="1"/>
        <end position="17"/>
    </location>
</feature>
<dbReference type="InterPro" id="IPR050316">
    <property type="entry name" value="Tyrosinase/Hemocyanin"/>
</dbReference>
<dbReference type="Pfam" id="PF00264">
    <property type="entry name" value="Tyrosinase"/>
    <property type="match status" value="1"/>
</dbReference>
<dbReference type="PROSITE" id="PS51670">
    <property type="entry name" value="SHKT"/>
    <property type="match status" value="2"/>
</dbReference>
<dbReference type="SUPFAM" id="SSF48056">
    <property type="entry name" value="Di-copper centre-containing domain"/>
    <property type="match status" value="1"/>
</dbReference>
<dbReference type="AlphaFoldDB" id="A0AAN8FST8"/>
<feature type="compositionally biased region" description="Pro residues" evidence="3">
    <location>
        <begin position="342"/>
        <end position="358"/>
    </location>
</feature>
<feature type="compositionally biased region" description="Pro residues" evidence="3">
    <location>
        <begin position="196"/>
        <end position="209"/>
    </location>
</feature>
<dbReference type="SMART" id="SM00254">
    <property type="entry name" value="ShKT"/>
    <property type="match status" value="2"/>
</dbReference>
<feature type="compositionally biased region" description="Low complexity" evidence="3">
    <location>
        <begin position="210"/>
        <end position="221"/>
    </location>
</feature>
<comment type="caution">
    <text evidence="2">Lacks conserved residue(s) required for the propagation of feature annotation.</text>
</comment>
<feature type="compositionally biased region" description="Pro residues" evidence="3">
    <location>
        <begin position="262"/>
        <end position="283"/>
    </location>
</feature>
<gene>
    <name evidence="6" type="ORF">GCK32_005328</name>
</gene>
<keyword evidence="2" id="KW-1015">Disulfide bond</keyword>
<keyword evidence="4" id="KW-0732">Signal</keyword>
<dbReference type="GO" id="GO:0046872">
    <property type="term" value="F:metal ion binding"/>
    <property type="evidence" value="ECO:0007669"/>
    <property type="project" value="UniProtKB-KW"/>
</dbReference>
<feature type="disulfide bond" evidence="2">
    <location>
        <begin position="879"/>
        <end position="913"/>
    </location>
</feature>
<dbReference type="EMBL" id="WIXE01004117">
    <property type="protein sequence ID" value="KAK5983325.1"/>
    <property type="molecule type" value="Genomic_DNA"/>
</dbReference>
<organism evidence="6 7">
    <name type="scientific">Trichostrongylus colubriformis</name>
    <name type="common">Black scour worm</name>
    <dbReference type="NCBI Taxonomy" id="6319"/>
    <lineage>
        <taxon>Eukaryota</taxon>
        <taxon>Metazoa</taxon>
        <taxon>Ecdysozoa</taxon>
        <taxon>Nematoda</taxon>
        <taxon>Chromadorea</taxon>
        <taxon>Rhabditida</taxon>
        <taxon>Rhabditina</taxon>
        <taxon>Rhabditomorpha</taxon>
        <taxon>Strongyloidea</taxon>
        <taxon>Trichostrongylidae</taxon>
        <taxon>Trichostrongylus</taxon>
    </lineage>
</organism>
<dbReference type="PANTHER" id="PTHR11474:SF21">
    <property type="entry name" value="SHKT DOMAIN-CONTAINING PROTEIN"/>
    <property type="match status" value="1"/>
</dbReference>
<dbReference type="PANTHER" id="PTHR11474">
    <property type="entry name" value="TYROSINASE FAMILY MEMBER"/>
    <property type="match status" value="1"/>
</dbReference>
<evidence type="ECO:0000256" key="4">
    <source>
        <dbReference type="SAM" id="SignalP"/>
    </source>
</evidence>
<feature type="compositionally biased region" description="Pro residues" evidence="3">
    <location>
        <begin position="150"/>
        <end position="167"/>
    </location>
</feature>
<evidence type="ECO:0000259" key="5">
    <source>
        <dbReference type="PROSITE" id="PS51670"/>
    </source>
</evidence>
<dbReference type="GO" id="GO:0016491">
    <property type="term" value="F:oxidoreductase activity"/>
    <property type="evidence" value="ECO:0007669"/>
    <property type="project" value="InterPro"/>
</dbReference>
<evidence type="ECO:0000256" key="1">
    <source>
        <dbReference type="ARBA" id="ARBA00022723"/>
    </source>
</evidence>